<dbReference type="InterPro" id="IPR053905">
    <property type="entry name" value="EF-G-like_DII"/>
</dbReference>
<evidence type="ECO:0000256" key="12">
    <source>
        <dbReference type="SAM" id="MobiDB-lite"/>
    </source>
</evidence>
<keyword evidence="7" id="KW-0496">Mitochondrion</keyword>
<dbReference type="HAMAP" id="MF_00100_B">
    <property type="entry name" value="IF_2_B"/>
    <property type="match status" value="1"/>
</dbReference>
<evidence type="ECO:0000259" key="13">
    <source>
        <dbReference type="PROSITE" id="PS51722"/>
    </source>
</evidence>
<dbReference type="GO" id="GO:0005737">
    <property type="term" value="C:cytoplasm"/>
    <property type="evidence" value="ECO:0000318"/>
    <property type="project" value="GO_Central"/>
</dbReference>
<keyword evidence="8" id="KW-0342">GTP-binding</keyword>
<dbReference type="InterPro" id="IPR023115">
    <property type="entry name" value="TIF_IF2_dom3"/>
</dbReference>
<comment type="function">
    <text evidence="9">One of the essential components for the initiation of protein synthesis. Protects formylmethionyl-tRNA from spontaneous hydrolysis and promotes its binding to the 30S ribosomal subunits. Also involved in the hydrolysis of GTP during the formation of the 70S ribosomal complex.</text>
</comment>
<dbReference type="InterPro" id="IPR036925">
    <property type="entry name" value="TIF_IF2_dom3_sf"/>
</dbReference>
<dbReference type="FunFam" id="2.40.30.10:FF:000054">
    <property type="entry name" value="Translation initiation factor IF-2"/>
    <property type="match status" value="1"/>
</dbReference>
<evidence type="ECO:0000256" key="9">
    <source>
        <dbReference type="ARBA" id="ARBA00025162"/>
    </source>
</evidence>
<dbReference type="SUPFAM" id="SSF52156">
    <property type="entry name" value="Initiation factor IF2/eIF5b, domain 3"/>
    <property type="match status" value="1"/>
</dbReference>
<dbReference type="NCBIfam" id="TIGR00231">
    <property type="entry name" value="small_GTP"/>
    <property type="match status" value="1"/>
</dbReference>
<dbReference type="InterPro" id="IPR027417">
    <property type="entry name" value="P-loop_NTPase"/>
</dbReference>
<dbReference type="CDD" id="cd03692">
    <property type="entry name" value="mtIF2_IVc"/>
    <property type="match status" value="1"/>
</dbReference>
<dbReference type="InterPro" id="IPR044145">
    <property type="entry name" value="IF2_II"/>
</dbReference>
<evidence type="ECO:0000256" key="10">
    <source>
        <dbReference type="ARBA" id="ARBA00044105"/>
    </source>
</evidence>
<evidence type="ECO:0000256" key="8">
    <source>
        <dbReference type="ARBA" id="ARBA00023134"/>
    </source>
</evidence>
<dbReference type="FunFam" id="3.40.50.10050:FF:000001">
    <property type="entry name" value="Translation initiation factor IF-2"/>
    <property type="match status" value="1"/>
</dbReference>
<keyword evidence="6" id="KW-0809">Transit peptide</keyword>
<dbReference type="SUPFAM" id="SSF52540">
    <property type="entry name" value="P-loop containing nucleoside triphosphate hydrolases"/>
    <property type="match status" value="1"/>
</dbReference>
<evidence type="ECO:0000313" key="14">
    <source>
        <dbReference type="EMBL" id="GAQ90952.1"/>
    </source>
</evidence>
<dbReference type="STRING" id="105231.A0A1Y1ILE0"/>
<dbReference type="FunFam" id="2.40.30.10:FF:000008">
    <property type="entry name" value="Translation initiation factor IF-2"/>
    <property type="match status" value="1"/>
</dbReference>
<comment type="similarity">
    <text evidence="2">Belongs to the TRAFAC class translation factor GTPase superfamily. Classic translation factor GTPase family. IF-2 subfamily.</text>
</comment>
<dbReference type="InterPro" id="IPR015760">
    <property type="entry name" value="TIF_IF2"/>
</dbReference>
<reference evidence="14 15" key="1">
    <citation type="journal article" date="2014" name="Nat. Commun.">
        <title>Klebsormidium flaccidum genome reveals primary factors for plant terrestrial adaptation.</title>
        <authorList>
            <person name="Hori K."/>
            <person name="Maruyama F."/>
            <person name="Fujisawa T."/>
            <person name="Togashi T."/>
            <person name="Yamamoto N."/>
            <person name="Seo M."/>
            <person name="Sato S."/>
            <person name="Yamada T."/>
            <person name="Mori H."/>
            <person name="Tajima N."/>
            <person name="Moriyama T."/>
            <person name="Ikeuchi M."/>
            <person name="Watanabe M."/>
            <person name="Wada H."/>
            <person name="Kobayashi K."/>
            <person name="Saito M."/>
            <person name="Masuda T."/>
            <person name="Sasaki-Sekimoto Y."/>
            <person name="Mashiguchi K."/>
            <person name="Awai K."/>
            <person name="Shimojima M."/>
            <person name="Masuda S."/>
            <person name="Iwai M."/>
            <person name="Nobusawa T."/>
            <person name="Narise T."/>
            <person name="Kondo S."/>
            <person name="Saito H."/>
            <person name="Sato R."/>
            <person name="Murakawa M."/>
            <person name="Ihara Y."/>
            <person name="Oshima-Yamada Y."/>
            <person name="Ohtaka K."/>
            <person name="Satoh M."/>
            <person name="Sonobe K."/>
            <person name="Ishii M."/>
            <person name="Ohtani R."/>
            <person name="Kanamori-Sato M."/>
            <person name="Honoki R."/>
            <person name="Miyazaki D."/>
            <person name="Mochizuki H."/>
            <person name="Umetsu J."/>
            <person name="Higashi K."/>
            <person name="Shibata D."/>
            <person name="Kamiya Y."/>
            <person name="Sato N."/>
            <person name="Nakamura Y."/>
            <person name="Tabata S."/>
            <person name="Ida S."/>
            <person name="Kurokawa K."/>
            <person name="Ohta H."/>
        </authorList>
    </citation>
    <scope>NUCLEOTIDE SEQUENCE [LARGE SCALE GENOMIC DNA]</scope>
    <source>
        <strain evidence="14 15">NIES-2285</strain>
    </source>
</reference>
<organism evidence="14 15">
    <name type="scientific">Klebsormidium nitens</name>
    <name type="common">Green alga</name>
    <name type="synonym">Ulothrix nitens</name>
    <dbReference type="NCBI Taxonomy" id="105231"/>
    <lineage>
        <taxon>Eukaryota</taxon>
        <taxon>Viridiplantae</taxon>
        <taxon>Streptophyta</taxon>
        <taxon>Klebsormidiophyceae</taxon>
        <taxon>Klebsormidiales</taxon>
        <taxon>Klebsormidiaceae</taxon>
        <taxon>Klebsormidium</taxon>
    </lineage>
</organism>
<dbReference type="Pfam" id="PF22042">
    <property type="entry name" value="EF-G_D2"/>
    <property type="match status" value="1"/>
</dbReference>
<comment type="subcellular location">
    <subcellularLocation>
        <location evidence="1">Mitochondrion</location>
    </subcellularLocation>
</comment>
<dbReference type="Gene3D" id="2.40.30.10">
    <property type="entry name" value="Translation factors"/>
    <property type="match status" value="2"/>
</dbReference>
<keyword evidence="3 14" id="KW-0396">Initiation factor</keyword>
<dbReference type="GO" id="GO:0005525">
    <property type="term" value="F:GTP binding"/>
    <property type="evidence" value="ECO:0007669"/>
    <property type="project" value="UniProtKB-KW"/>
</dbReference>
<evidence type="ECO:0000256" key="4">
    <source>
        <dbReference type="ARBA" id="ARBA00022741"/>
    </source>
</evidence>
<name>A0A1Y1ILE0_KLENI</name>
<evidence type="ECO:0000256" key="5">
    <source>
        <dbReference type="ARBA" id="ARBA00022917"/>
    </source>
</evidence>
<evidence type="ECO:0000313" key="15">
    <source>
        <dbReference type="Proteomes" id="UP000054558"/>
    </source>
</evidence>
<keyword evidence="5" id="KW-0648">Protein biosynthesis</keyword>
<evidence type="ECO:0000256" key="3">
    <source>
        <dbReference type="ARBA" id="ARBA00022540"/>
    </source>
</evidence>
<dbReference type="PROSITE" id="PS01176">
    <property type="entry name" value="IF2"/>
    <property type="match status" value="1"/>
</dbReference>
<dbReference type="GO" id="GO:0005739">
    <property type="term" value="C:mitochondrion"/>
    <property type="evidence" value="ECO:0007669"/>
    <property type="project" value="UniProtKB-SubCell"/>
</dbReference>
<evidence type="ECO:0000256" key="7">
    <source>
        <dbReference type="ARBA" id="ARBA00023128"/>
    </source>
</evidence>
<dbReference type="CDD" id="cd03702">
    <property type="entry name" value="IF2_mtIF2_II"/>
    <property type="match status" value="1"/>
</dbReference>
<dbReference type="FunFam" id="3.40.50.300:FF:000019">
    <property type="entry name" value="Translation initiation factor IF-2"/>
    <property type="match status" value="1"/>
</dbReference>
<evidence type="ECO:0000256" key="11">
    <source>
        <dbReference type="ARBA" id="ARBA00044200"/>
    </source>
</evidence>
<dbReference type="OMA" id="TIVCYQI"/>
<keyword evidence="4" id="KW-0547">Nucleotide-binding</keyword>
<evidence type="ECO:0000256" key="1">
    <source>
        <dbReference type="ARBA" id="ARBA00004173"/>
    </source>
</evidence>
<evidence type="ECO:0000256" key="6">
    <source>
        <dbReference type="ARBA" id="ARBA00022946"/>
    </source>
</evidence>
<dbReference type="EMBL" id="DF237655">
    <property type="protein sequence ID" value="GAQ90952.1"/>
    <property type="molecule type" value="Genomic_DNA"/>
</dbReference>
<dbReference type="Gene3D" id="3.40.50.10050">
    <property type="entry name" value="Translation initiation factor IF- 2, domain 3"/>
    <property type="match status" value="1"/>
</dbReference>
<dbReference type="GO" id="GO:0003924">
    <property type="term" value="F:GTPase activity"/>
    <property type="evidence" value="ECO:0007669"/>
    <property type="project" value="InterPro"/>
</dbReference>
<dbReference type="InterPro" id="IPR005225">
    <property type="entry name" value="Small_GTP-bd"/>
</dbReference>
<dbReference type="InterPro" id="IPR000795">
    <property type="entry name" value="T_Tr_GTP-bd_dom"/>
</dbReference>
<dbReference type="OrthoDB" id="361630at2759"/>
<accession>A0A1Y1ILE0</accession>
<dbReference type="Pfam" id="PF00009">
    <property type="entry name" value="GTP_EFTU"/>
    <property type="match status" value="1"/>
</dbReference>
<dbReference type="CDD" id="cd01887">
    <property type="entry name" value="IF2_eIF5B"/>
    <property type="match status" value="1"/>
</dbReference>
<sequence length="858" mass="91434">MLRSHRLPPLQGVWEASAAGQPGLSGWLYHHSIIAFARILHHNFLPERHKIGFPALEGGRSDGNIDLEQASCSPSGSTTTSSCWEVASVASSSYETHPLRISAAAPAVSLGAEDACQAIVVHQKPSIRGTQVSGQRFPNSSSPILNPLWTQFQRFYAFRPRTNQRPYAREDGPPRPPPLRRSQQVQTSKLEVPTEKQYVPSVRDLKRVFVPKEIVVPDGVTVRQLAGLLSEKQDVILSTLSALGDGDLKPFDSVPLDSAELVALELGKVIKRGKRAWEDARGSAKKGAAASSWPKRPPIITVMGHVDHGKTSLLDALRSTSVAAGEAGGITQHLGAFVVRMPGGAELTFLDTPGHAAFSAMRSRGAAVTDIVILVVAADDGVMPQTREALAHAREAKVAIVVAINKCDKPGADPARVRRQLLEEGLELEEVGGDVQVVEVSATARQGLQSLEEALLLQADLMDLRADVTREAEAVVLEARQDKGQGPLASVLVKCGQLAPGTHLVVGQLWGKVRALRDPSGRLVTSAGPAQPVEVLGLKGLPETGDEVLAVATEERARRIAEGRAAQAEARRRESTVMDMREKLLEQARLRSATAAAVGRTTRVFSEVNMPTLQSLLDAAAGEGAGAGAGERWELAVVVKADMQGTAQAVTDALLALSGPQIGLSVVHAGVGPVSLSDVETAAACLKSRRCTRAAVVGFNVKAGAPVEALAAAKGVPLHQHRVIYHLLEDVGTAMVNLAPGTKESRAAGQAEVLQIFGVKKKGVPEKTAIAGCRVTDGSLRRGASVRILRSGRCVYEGRLDSLKREKNDVERVDKGKECGLTLDFRDWVVGDTVECLEDVMRRPKLVSDKSGKLTLQA</sequence>
<keyword evidence="15" id="KW-1185">Reference proteome</keyword>
<dbReference type="PANTHER" id="PTHR43381">
    <property type="entry name" value="TRANSLATION INITIATION FACTOR IF-2-RELATED"/>
    <property type="match status" value="1"/>
</dbReference>
<dbReference type="Pfam" id="PF11987">
    <property type="entry name" value="IF-2"/>
    <property type="match status" value="1"/>
</dbReference>
<dbReference type="PANTHER" id="PTHR43381:SF20">
    <property type="entry name" value="TRANSLATION INITIATION FACTOR IF-2, MITOCHONDRIAL"/>
    <property type="match status" value="1"/>
</dbReference>
<dbReference type="Proteomes" id="UP000054558">
    <property type="component" value="Unassembled WGS sequence"/>
</dbReference>
<feature type="region of interest" description="Disordered" evidence="12">
    <location>
        <begin position="163"/>
        <end position="193"/>
    </location>
</feature>
<gene>
    <name evidence="14" type="ORF">KFL_007060090</name>
</gene>
<feature type="domain" description="Tr-type G" evidence="13">
    <location>
        <begin position="295"/>
        <end position="465"/>
    </location>
</feature>
<proteinExistence type="inferred from homology"/>
<protein>
    <recommendedName>
        <fullName evidence="10">Translation initiation factor IF-2, chloroplastic</fullName>
    </recommendedName>
    <alternativeName>
        <fullName evidence="11">Translation initiation factor IF-2, mitochondrial</fullName>
    </alternativeName>
</protein>
<evidence type="ECO:0000256" key="2">
    <source>
        <dbReference type="ARBA" id="ARBA00007733"/>
    </source>
</evidence>
<dbReference type="SUPFAM" id="SSF50447">
    <property type="entry name" value="Translation proteins"/>
    <property type="match status" value="2"/>
</dbReference>
<dbReference type="AlphaFoldDB" id="A0A1Y1ILE0"/>
<dbReference type="PROSITE" id="PS51722">
    <property type="entry name" value="G_TR_2"/>
    <property type="match status" value="1"/>
</dbReference>
<dbReference type="InterPro" id="IPR000178">
    <property type="entry name" value="TF_IF2_bacterial-like"/>
</dbReference>
<dbReference type="GO" id="GO:0003743">
    <property type="term" value="F:translation initiation factor activity"/>
    <property type="evidence" value="ECO:0000318"/>
    <property type="project" value="GO_Central"/>
</dbReference>
<dbReference type="InterPro" id="IPR009000">
    <property type="entry name" value="Transl_B-barrel_sf"/>
</dbReference>
<dbReference type="Gene3D" id="3.40.50.300">
    <property type="entry name" value="P-loop containing nucleotide triphosphate hydrolases"/>
    <property type="match status" value="1"/>
</dbReference>
<dbReference type="GO" id="GO:0006413">
    <property type="term" value="P:translational initiation"/>
    <property type="evidence" value="ECO:0000318"/>
    <property type="project" value="GO_Central"/>
</dbReference>